<feature type="domain" description="Carboxymuconolactone decarboxylase-like" evidence="1">
    <location>
        <begin position="35"/>
        <end position="117"/>
    </location>
</feature>
<evidence type="ECO:0000313" key="3">
    <source>
        <dbReference type="Proteomes" id="UP000037175"/>
    </source>
</evidence>
<dbReference type="InterPro" id="IPR003779">
    <property type="entry name" value="CMD-like"/>
</dbReference>
<evidence type="ECO:0000259" key="1">
    <source>
        <dbReference type="Pfam" id="PF02627"/>
    </source>
</evidence>
<protein>
    <submittedName>
        <fullName evidence="2">Carboxymuconolactone decarboxylase family protein</fullName>
    </submittedName>
</protein>
<dbReference type="Pfam" id="PF02627">
    <property type="entry name" value="CMD"/>
    <property type="match status" value="1"/>
</dbReference>
<organism evidence="2 3">
    <name type="scientific">Thermincola ferriacetica</name>
    <dbReference type="NCBI Taxonomy" id="281456"/>
    <lineage>
        <taxon>Bacteria</taxon>
        <taxon>Bacillati</taxon>
        <taxon>Bacillota</taxon>
        <taxon>Clostridia</taxon>
        <taxon>Eubacteriales</taxon>
        <taxon>Thermincolaceae</taxon>
        <taxon>Thermincola</taxon>
    </lineage>
</organism>
<dbReference type="RefSeq" id="WP_052218395.1">
    <property type="nucleotide sequence ID" value="NZ_LGTE01000016.1"/>
</dbReference>
<dbReference type="InterPro" id="IPR029032">
    <property type="entry name" value="AhpD-like"/>
</dbReference>
<dbReference type="SUPFAM" id="SSF69118">
    <property type="entry name" value="AhpD-like"/>
    <property type="match status" value="1"/>
</dbReference>
<gene>
    <name evidence="2" type="ORF">Tfer_2239</name>
</gene>
<keyword evidence="3" id="KW-1185">Reference proteome</keyword>
<dbReference type="Gene3D" id="1.20.1290.10">
    <property type="entry name" value="AhpD-like"/>
    <property type="match status" value="1"/>
</dbReference>
<dbReference type="GO" id="GO:0051920">
    <property type="term" value="F:peroxiredoxin activity"/>
    <property type="evidence" value="ECO:0007669"/>
    <property type="project" value="InterPro"/>
</dbReference>
<proteinExistence type="predicted"/>
<name>A0A0L6W0S5_9FIRM</name>
<evidence type="ECO:0000313" key="2">
    <source>
        <dbReference type="EMBL" id="KNZ69135.1"/>
    </source>
</evidence>
<reference evidence="3" key="1">
    <citation type="submission" date="2015-07" db="EMBL/GenBank/DDBJ databases">
        <title>Complete Genome of Thermincola ferriacetica strain Z-0001T.</title>
        <authorList>
            <person name="Lusk B."/>
            <person name="Badalamenti J.P."/>
            <person name="Parameswaran P."/>
            <person name="Bond D.R."/>
            <person name="Torres C.I."/>
        </authorList>
    </citation>
    <scope>NUCLEOTIDE SEQUENCE [LARGE SCALE GENOMIC DNA]</scope>
    <source>
        <strain evidence="3">Z-0001</strain>
    </source>
</reference>
<comment type="caution">
    <text evidence="2">The sequence shown here is derived from an EMBL/GenBank/DDBJ whole genome shotgun (WGS) entry which is preliminary data.</text>
</comment>
<dbReference type="AlphaFoldDB" id="A0A0L6W0S5"/>
<accession>A0A0L6W0S5</accession>
<dbReference type="Proteomes" id="UP000037175">
    <property type="component" value="Unassembled WGS sequence"/>
</dbReference>
<dbReference type="EMBL" id="LGTE01000016">
    <property type="protein sequence ID" value="KNZ69135.1"/>
    <property type="molecule type" value="Genomic_DNA"/>
</dbReference>
<sequence length="148" mass="16505">MSEEKKLTPEEANKYMEEQMLFVPRMFKVANQINPEAGKTFADFYNSLWKDGALSRKVKELIFMACAVAYCSPRCIVHAYPAAKAGATVEETFEAAAIGMIAAGFVPGGPGIPYAFEYAAKCVEIVEKTHKGEPWEYLPKPKWDHGVY</sequence>